<keyword evidence="1" id="KW-0175">Coiled coil</keyword>
<feature type="coiled-coil region" evidence="1">
    <location>
        <begin position="89"/>
        <end position="245"/>
    </location>
</feature>
<dbReference type="SUPFAM" id="SSF51101">
    <property type="entry name" value="Mannose-binding lectins"/>
    <property type="match status" value="1"/>
</dbReference>
<evidence type="ECO:0000256" key="1">
    <source>
        <dbReference type="SAM" id="Coils"/>
    </source>
</evidence>
<dbReference type="Proteomes" id="UP000009168">
    <property type="component" value="Unassembled WGS sequence"/>
</dbReference>
<keyword evidence="4" id="KW-1185">Reference proteome</keyword>
<dbReference type="OrthoDB" id="10671820at2759"/>
<proteinExistence type="predicted"/>
<name>I7M0H1_TETTS</name>
<feature type="coiled-coil region" evidence="1">
    <location>
        <begin position="321"/>
        <end position="355"/>
    </location>
</feature>
<evidence type="ECO:0000313" key="4">
    <source>
        <dbReference type="Proteomes" id="UP000009168"/>
    </source>
</evidence>
<sequence length="664" mass="77761">MDSQDKGTLQTHEQAQFKDINSSNSLDEKKQEETTNTDQDTQETYNDNSKAFPEGMQLNSFHNDYRYNYHPYNLYLTPITEEIDHEKTIVGLKEQNKKLTDQLRFLNKKLTDILDKQQKKVQAKQELEQKSKDITIVQKELENAYKKIEYLQKQNKFLQQKLEKLSPSMIQNLEVQLKEREQLIQKQQDEIKAFENIKRMLEKNNSLESKQIDVITKIDDQEKKIVCQNSEIKKLKSLLDNQQKQMLKKQEYQVDLEQKFREICEYLGISSSTKQNLKEELQKIHISKKVESNPQNVLTEINKNSQDNSQNIQSPHKKVNYKQYEIQIKELNAAVKLKDKEISQLKLQIQELKHLPRQENQPIIQHKRVNKSISVIKSQGLLNLQPISNIEKTQDNSLTEKRDKKQNIISKDISFQHQKENQDPNIIRLSSAKVNSNQSQAQLLPLKEEKQRIKKEIMGKQHGCTRSITDRNILKEQLHSKIIKVIVWTNKRTINGVQFFYKVNENIVEGQKMVVDNKNEYNQVVFDFNNKTDSNNSNSNKQLQVDYLKQVECMMSSQGYIDKLKFISATGKVYEAGAQSNQGKIVQKFNLDQCEYPVCSFGGLITFVGEKEQEVGSILSFLGFEVMVDRQVLQRSNSQYIPKGFSTFYFDKEQFKQLLNVQKQ</sequence>
<dbReference type="EMBL" id="GG662853">
    <property type="protein sequence ID" value="EAR87563.2"/>
    <property type="molecule type" value="Genomic_DNA"/>
</dbReference>
<dbReference type="KEGG" id="tet:TTHERM_00069710"/>
<gene>
    <name evidence="3" type="ORF">TTHERM_00069710</name>
</gene>
<organism evidence="3 4">
    <name type="scientific">Tetrahymena thermophila (strain SB210)</name>
    <dbReference type="NCBI Taxonomy" id="312017"/>
    <lineage>
        <taxon>Eukaryota</taxon>
        <taxon>Sar</taxon>
        <taxon>Alveolata</taxon>
        <taxon>Ciliophora</taxon>
        <taxon>Intramacronucleata</taxon>
        <taxon>Oligohymenophorea</taxon>
        <taxon>Hymenostomatida</taxon>
        <taxon>Tetrahymenina</taxon>
        <taxon>Tetrahymenidae</taxon>
        <taxon>Tetrahymena</taxon>
    </lineage>
</organism>
<evidence type="ECO:0000313" key="3">
    <source>
        <dbReference type="EMBL" id="EAR87563.2"/>
    </source>
</evidence>
<evidence type="ECO:0000256" key="2">
    <source>
        <dbReference type="SAM" id="MobiDB-lite"/>
    </source>
</evidence>
<feature type="compositionally biased region" description="Polar residues" evidence="2">
    <location>
        <begin position="1"/>
        <end position="25"/>
    </location>
</feature>
<dbReference type="Gene3D" id="2.100.10.30">
    <property type="entry name" value="Jacalin-like lectin domain"/>
    <property type="match status" value="1"/>
</dbReference>
<protein>
    <submittedName>
        <fullName evidence="3">Uncharacterized protein</fullName>
    </submittedName>
</protein>
<feature type="compositionally biased region" description="Low complexity" evidence="2">
    <location>
        <begin position="34"/>
        <end position="48"/>
    </location>
</feature>
<dbReference type="AlphaFoldDB" id="I7M0H1"/>
<dbReference type="InterPro" id="IPR036404">
    <property type="entry name" value="Jacalin-like_lectin_dom_sf"/>
</dbReference>
<dbReference type="InParanoid" id="I7M0H1"/>
<reference evidence="4" key="1">
    <citation type="journal article" date="2006" name="PLoS Biol.">
        <title>Macronuclear genome sequence of the ciliate Tetrahymena thermophila, a model eukaryote.</title>
        <authorList>
            <person name="Eisen J.A."/>
            <person name="Coyne R.S."/>
            <person name="Wu M."/>
            <person name="Wu D."/>
            <person name="Thiagarajan M."/>
            <person name="Wortman J.R."/>
            <person name="Badger J.H."/>
            <person name="Ren Q."/>
            <person name="Amedeo P."/>
            <person name="Jones K.M."/>
            <person name="Tallon L.J."/>
            <person name="Delcher A.L."/>
            <person name="Salzberg S.L."/>
            <person name="Silva J.C."/>
            <person name="Haas B.J."/>
            <person name="Majoros W.H."/>
            <person name="Farzad M."/>
            <person name="Carlton J.M."/>
            <person name="Smith R.K. Jr."/>
            <person name="Garg J."/>
            <person name="Pearlman R.E."/>
            <person name="Karrer K.M."/>
            <person name="Sun L."/>
            <person name="Manning G."/>
            <person name="Elde N.C."/>
            <person name="Turkewitz A.P."/>
            <person name="Asai D.J."/>
            <person name="Wilkes D.E."/>
            <person name="Wang Y."/>
            <person name="Cai H."/>
            <person name="Collins K."/>
            <person name="Stewart B.A."/>
            <person name="Lee S.R."/>
            <person name="Wilamowska K."/>
            <person name="Weinberg Z."/>
            <person name="Ruzzo W.L."/>
            <person name="Wloga D."/>
            <person name="Gaertig J."/>
            <person name="Frankel J."/>
            <person name="Tsao C.-C."/>
            <person name="Gorovsky M.A."/>
            <person name="Keeling P.J."/>
            <person name="Waller R.F."/>
            <person name="Patron N.J."/>
            <person name="Cherry J.M."/>
            <person name="Stover N.A."/>
            <person name="Krieger C.J."/>
            <person name="del Toro C."/>
            <person name="Ryder H.F."/>
            <person name="Williamson S.C."/>
            <person name="Barbeau R.A."/>
            <person name="Hamilton E.P."/>
            <person name="Orias E."/>
        </authorList>
    </citation>
    <scope>NUCLEOTIDE SEQUENCE [LARGE SCALE GENOMIC DNA]</scope>
    <source>
        <strain evidence="4">SB210</strain>
    </source>
</reference>
<accession>I7M0H1</accession>
<dbReference type="GeneID" id="7828996"/>
<feature type="region of interest" description="Disordered" evidence="2">
    <location>
        <begin position="1"/>
        <end position="56"/>
    </location>
</feature>
<dbReference type="RefSeq" id="XP_001007808.2">
    <property type="nucleotide sequence ID" value="XM_001007808.2"/>
</dbReference>